<dbReference type="OrthoDB" id="3945172at2759"/>
<dbReference type="KEGG" id="trg:TRUGW13939_09382"/>
<sequence>MPRTTAILYPLIPHLPRPYVFPLQAISQPFSFPTPNSVRARFKGGDSAAAGSTSSGVKGHPFQDWKGTSTQDHAVNRVRRNDITDPETAAAQKGEEERSENEGIADATKSGATTERDLRQSTKRAKNEHPHAPEPIIGMNDEKGGKGV</sequence>
<proteinExistence type="predicted"/>
<gene>
    <name evidence="2" type="ORF">TRUGW13939_09382</name>
</gene>
<dbReference type="AlphaFoldDB" id="A0A7H8RCF3"/>
<dbReference type="GeneID" id="55996865"/>
<feature type="compositionally biased region" description="Basic and acidic residues" evidence="1">
    <location>
        <begin position="114"/>
        <end position="132"/>
    </location>
</feature>
<dbReference type="EMBL" id="CP055902">
    <property type="protein sequence ID" value="QKX62223.1"/>
    <property type="molecule type" value="Genomic_DNA"/>
</dbReference>
<evidence type="ECO:0000256" key="1">
    <source>
        <dbReference type="SAM" id="MobiDB-lite"/>
    </source>
</evidence>
<feature type="region of interest" description="Disordered" evidence="1">
    <location>
        <begin position="41"/>
        <end position="148"/>
    </location>
</feature>
<name>A0A7H8RCF3_TALRU</name>
<dbReference type="RefSeq" id="XP_035348397.1">
    <property type="nucleotide sequence ID" value="XM_035492504.1"/>
</dbReference>
<protein>
    <submittedName>
        <fullName evidence="2">Uncharacterized protein</fullName>
    </submittedName>
</protein>
<feature type="compositionally biased region" description="Low complexity" evidence="1">
    <location>
        <begin position="45"/>
        <end position="56"/>
    </location>
</feature>
<keyword evidence="3" id="KW-1185">Reference proteome</keyword>
<organism evidence="2 3">
    <name type="scientific">Talaromyces rugulosus</name>
    <name type="common">Penicillium rugulosum</name>
    <dbReference type="NCBI Taxonomy" id="121627"/>
    <lineage>
        <taxon>Eukaryota</taxon>
        <taxon>Fungi</taxon>
        <taxon>Dikarya</taxon>
        <taxon>Ascomycota</taxon>
        <taxon>Pezizomycotina</taxon>
        <taxon>Eurotiomycetes</taxon>
        <taxon>Eurotiomycetidae</taxon>
        <taxon>Eurotiales</taxon>
        <taxon>Trichocomaceae</taxon>
        <taxon>Talaromyces</taxon>
        <taxon>Talaromyces sect. Islandici</taxon>
    </lineage>
</organism>
<evidence type="ECO:0000313" key="2">
    <source>
        <dbReference type="EMBL" id="QKX62223.1"/>
    </source>
</evidence>
<dbReference type="Proteomes" id="UP000509510">
    <property type="component" value="Chromosome V"/>
</dbReference>
<accession>A0A7H8RCF3</accession>
<reference evidence="3" key="1">
    <citation type="submission" date="2020-06" db="EMBL/GenBank/DDBJ databases">
        <title>A chromosome-scale genome assembly of Talaromyces rugulosus W13939.</title>
        <authorList>
            <person name="Wang B."/>
            <person name="Guo L."/>
            <person name="Ye K."/>
            <person name="Wang L."/>
        </authorList>
    </citation>
    <scope>NUCLEOTIDE SEQUENCE [LARGE SCALE GENOMIC DNA]</scope>
    <source>
        <strain evidence="3">W13939</strain>
    </source>
</reference>
<evidence type="ECO:0000313" key="3">
    <source>
        <dbReference type="Proteomes" id="UP000509510"/>
    </source>
</evidence>